<feature type="region of interest" description="Disordered" evidence="1">
    <location>
        <begin position="296"/>
        <end position="327"/>
    </location>
</feature>
<dbReference type="Proteomes" id="UP000693981">
    <property type="component" value="Unassembled WGS sequence"/>
</dbReference>
<evidence type="ECO:0000256" key="1">
    <source>
        <dbReference type="SAM" id="MobiDB-lite"/>
    </source>
</evidence>
<feature type="signal peptide" evidence="3">
    <location>
        <begin position="1"/>
        <end position="22"/>
    </location>
</feature>
<dbReference type="OrthoDB" id="128793at2759"/>
<accession>A0A8T1WNV8</accession>
<evidence type="ECO:0000313" key="5">
    <source>
        <dbReference type="Proteomes" id="UP000693981"/>
    </source>
</evidence>
<dbReference type="EMBL" id="JAGDFL010000294">
    <property type="protein sequence ID" value="KAG7394154.1"/>
    <property type="molecule type" value="Genomic_DNA"/>
</dbReference>
<feature type="region of interest" description="Disordered" evidence="1">
    <location>
        <begin position="210"/>
        <end position="238"/>
    </location>
</feature>
<feature type="compositionally biased region" description="Polar residues" evidence="1">
    <location>
        <begin position="296"/>
        <end position="313"/>
    </location>
</feature>
<evidence type="ECO:0000313" key="4">
    <source>
        <dbReference type="EMBL" id="KAG7394154.1"/>
    </source>
</evidence>
<protein>
    <recommendedName>
        <fullName evidence="6">TKL protein kinase</fullName>
    </recommendedName>
</protein>
<evidence type="ECO:0000256" key="2">
    <source>
        <dbReference type="SAM" id="Phobius"/>
    </source>
</evidence>
<sequence length="327" mass="35134">MPCIVSAAFLFTISSLYGLASAYSVFSYHAQDSCAGSPTRVDVAIQSDCAAGCHADNRDWASKDVKCDQDYKKAVWKSFRGASFILQEALTVDCGAFLGASAFLASGECEKVISDFGLAAYAIVSLETDSSASIRYFSNDKCTTPLRGPVRLTENIEIQDAVIDASALDNTNVSCDANGYRWSSYKSSSRVDTRKLLSFGSCGSPADKVDCNAPTGGNTESKTSDRDDSKSIANTSTASSDATRGTVKLILGTIVAVMAVVALALAFIYRRFRASTDSEEDSTEPRLCARSVSAFMDQNSPTTQHQQVAQTPRKQTETRKARLQGHR</sequence>
<organism evidence="4 5">
    <name type="scientific">Phytophthora boehmeriae</name>
    <dbReference type="NCBI Taxonomy" id="109152"/>
    <lineage>
        <taxon>Eukaryota</taxon>
        <taxon>Sar</taxon>
        <taxon>Stramenopiles</taxon>
        <taxon>Oomycota</taxon>
        <taxon>Peronosporomycetes</taxon>
        <taxon>Peronosporales</taxon>
        <taxon>Peronosporaceae</taxon>
        <taxon>Phytophthora</taxon>
    </lineage>
</organism>
<keyword evidence="2" id="KW-0812">Transmembrane</keyword>
<dbReference type="AlphaFoldDB" id="A0A8T1WNV8"/>
<keyword evidence="3" id="KW-0732">Signal</keyword>
<evidence type="ECO:0008006" key="6">
    <source>
        <dbReference type="Google" id="ProtNLM"/>
    </source>
</evidence>
<keyword evidence="2" id="KW-0472">Membrane</keyword>
<keyword evidence="5" id="KW-1185">Reference proteome</keyword>
<feature type="transmembrane region" description="Helical" evidence="2">
    <location>
        <begin position="249"/>
        <end position="269"/>
    </location>
</feature>
<proteinExistence type="predicted"/>
<keyword evidence="2" id="KW-1133">Transmembrane helix</keyword>
<feature type="chain" id="PRO_5035864573" description="TKL protein kinase" evidence="3">
    <location>
        <begin position="23"/>
        <end position="327"/>
    </location>
</feature>
<reference evidence="4" key="1">
    <citation type="submission" date="2021-02" db="EMBL/GenBank/DDBJ databases">
        <authorList>
            <person name="Palmer J.M."/>
        </authorList>
    </citation>
    <scope>NUCLEOTIDE SEQUENCE</scope>
    <source>
        <strain evidence="4">SCRP23</strain>
    </source>
</reference>
<evidence type="ECO:0000256" key="3">
    <source>
        <dbReference type="SAM" id="SignalP"/>
    </source>
</evidence>
<gene>
    <name evidence="4" type="ORF">PHYBOEH_005587</name>
</gene>
<name>A0A8T1WNV8_9STRA</name>
<comment type="caution">
    <text evidence="4">The sequence shown here is derived from an EMBL/GenBank/DDBJ whole genome shotgun (WGS) entry which is preliminary data.</text>
</comment>